<keyword evidence="2" id="KW-0813">Transport</keyword>
<dbReference type="PANTHER" id="PTHR43820">
    <property type="entry name" value="HIGH-AFFINITY BRANCHED-CHAIN AMINO ACID TRANSPORT ATP-BINDING PROTEIN LIVF"/>
    <property type="match status" value="1"/>
</dbReference>
<evidence type="ECO:0000313" key="5">
    <source>
        <dbReference type="EMBL" id="SVE12425.1"/>
    </source>
</evidence>
<sequence length="150" mass="17028">MAIIKKFRITTFKKERNKITLKKISLSYNKRQILDDISFNIREGEICGLLGPNGVGKSTIFNIIVGLVKPNYGEIYINQKIVTDVPIYKRAIDYGLSIVPQTGGVFSNLTCIENLKAISEIVIEKKEERNFKIEKMISKFELDAVKNTKA</sequence>
<dbReference type="SUPFAM" id="SSF52540">
    <property type="entry name" value="P-loop containing nucleoside triphosphate hydrolases"/>
    <property type="match status" value="1"/>
</dbReference>
<feature type="non-terminal residue" evidence="5">
    <location>
        <position position="150"/>
    </location>
</feature>
<dbReference type="Pfam" id="PF00005">
    <property type="entry name" value="ABC_tran"/>
    <property type="match status" value="1"/>
</dbReference>
<keyword evidence="3" id="KW-0029">Amino-acid transport</keyword>
<dbReference type="GO" id="GO:0016887">
    <property type="term" value="F:ATP hydrolysis activity"/>
    <property type="evidence" value="ECO:0007669"/>
    <property type="project" value="InterPro"/>
</dbReference>
<gene>
    <name evidence="5" type="ORF">METZ01_LOCUS465279</name>
</gene>
<dbReference type="GO" id="GO:0005524">
    <property type="term" value="F:ATP binding"/>
    <property type="evidence" value="ECO:0007669"/>
    <property type="project" value="InterPro"/>
</dbReference>
<dbReference type="InterPro" id="IPR003439">
    <property type="entry name" value="ABC_transporter-like_ATP-bd"/>
</dbReference>
<dbReference type="EMBL" id="UINC01195726">
    <property type="protein sequence ID" value="SVE12425.1"/>
    <property type="molecule type" value="Genomic_DNA"/>
</dbReference>
<dbReference type="InterPro" id="IPR027417">
    <property type="entry name" value="P-loop_NTPase"/>
</dbReference>
<feature type="domain" description="ABC transporter" evidence="4">
    <location>
        <begin position="34"/>
        <end position="149"/>
    </location>
</feature>
<protein>
    <recommendedName>
        <fullName evidence="4">ABC transporter domain-containing protein</fullName>
    </recommendedName>
</protein>
<dbReference type="InterPro" id="IPR052156">
    <property type="entry name" value="BCAA_Transport_ATP-bd_LivF"/>
</dbReference>
<name>A0A383AYY8_9ZZZZ</name>
<dbReference type="Gene3D" id="3.40.50.300">
    <property type="entry name" value="P-loop containing nucleotide triphosphate hydrolases"/>
    <property type="match status" value="1"/>
</dbReference>
<accession>A0A383AYY8</accession>
<evidence type="ECO:0000256" key="3">
    <source>
        <dbReference type="ARBA" id="ARBA00022970"/>
    </source>
</evidence>
<comment type="similarity">
    <text evidence="1">Belongs to the ABC transporter superfamily.</text>
</comment>
<dbReference type="GO" id="GO:0015807">
    <property type="term" value="P:L-amino acid transport"/>
    <property type="evidence" value="ECO:0007669"/>
    <property type="project" value="TreeGrafter"/>
</dbReference>
<dbReference type="PANTHER" id="PTHR43820:SF3">
    <property type="entry name" value="BRANCHED-CHAIN AMINO ACID TRANSPORT SYSTEM,ATP-BINDING PROTEIN"/>
    <property type="match status" value="1"/>
</dbReference>
<organism evidence="5">
    <name type="scientific">marine metagenome</name>
    <dbReference type="NCBI Taxonomy" id="408172"/>
    <lineage>
        <taxon>unclassified sequences</taxon>
        <taxon>metagenomes</taxon>
        <taxon>ecological metagenomes</taxon>
    </lineage>
</organism>
<dbReference type="GO" id="GO:0015658">
    <property type="term" value="F:branched-chain amino acid transmembrane transporter activity"/>
    <property type="evidence" value="ECO:0007669"/>
    <property type="project" value="TreeGrafter"/>
</dbReference>
<dbReference type="AlphaFoldDB" id="A0A383AYY8"/>
<reference evidence="5" key="1">
    <citation type="submission" date="2018-05" db="EMBL/GenBank/DDBJ databases">
        <authorList>
            <person name="Lanie J.A."/>
            <person name="Ng W.-L."/>
            <person name="Kazmierczak K.M."/>
            <person name="Andrzejewski T.M."/>
            <person name="Davidsen T.M."/>
            <person name="Wayne K.J."/>
            <person name="Tettelin H."/>
            <person name="Glass J.I."/>
            <person name="Rusch D."/>
            <person name="Podicherti R."/>
            <person name="Tsui H.-C.T."/>
            <person name="Winkler M.E."/>
        </authorList>
    </citation>
    <scope>NUCLEOTIDE SEQUENCE</scope>
</reference>
<evidence type="ECO:0000259" key="4">
    <source>
        <dbReference type="Pfam" id="PF00005"/>
    </source>
</evidence>
<evidence type="ECO:0000256" key="2">
    <source>
        <dbReference type="ARBA" id="ARBA00022448"/>
    </source>
</evidence>
<proteinExistence type="inferred from homology"/>
<evidence type="ECO:0000256" key="1">
    <source>
        <dbReference type="ARBA" id="ARBA00005417"/>
    </source>
</evidence>